<dbReference type="CDD" id="cd00754">
    <property type="entry name" value="Ubl_MoaD"/>
    <property type="match status" value="1"/>
</dbReference>
<dbReference type="Gene3D" id="3.10.20.30">
    <property type="match status" value="1"/>
</dbReference>
<dbReference type="NCBIfam" id="TIGR01682">
    <property type="entry name" value="moaD"/>
    <property type="match status" value="1"/>
</dbReference>
<evidence type="ECO:0000313" key="4">
    <source>
        <dbReference type="EMBL" id="ARC49982.1"/>
    </source>
</evidence>
<evidence type="ECO:0000256" key="2">
    <source>
        <dbReference type="ARBA" id="ARBA00024200"/>
    </source>
</evidence>
<proteinExistence type="inferred from homology"/>
<dbReference type="InterPro" id="IPR012675">
    <property type="entry name" value="Beta-grasp_dom_sf"/>
</dbReference>
<sequence length="86" mass="9610">MTSTVEPMRITVLYFAALREQSGKEQEIRLTHATDVAALYAELAAEYDWDLPQNRLRAAVNHTFCPWQHPLQSGDIVAFIPPIAGG</sequence>
<accession>A0ABM6J920</accession>
<organism evidence="4 5">
    <name type="scientific">Neisseria mucosa</name>
    <dbReference type="NCBI Taxonomy" id="488"/>
    <lineage>
        <taxon>Bacteria</taxon>
        <taxon>Pseudomonadati</taxon>
        <taxon>Pseudomonadota</taxon>
        <taxon>Betaproteobacteria</taxon>
        <taxon>Neisseriales</taxon>
        <taxon>Neisseriaceae</taxon>
        <taxon>Neisseria</taxon>
    </lineage>
</organism>
<evidence type="ECO:0000313" key="5">
    <source>
        <dbReference type="Proteomes" id="UP000191272"/>
    </source>
</evidence>
<keyword evidence="5" id="KW-1185">Reference proteome</keyword>
<dbReference type="InterPro" id="IPR003749">
    <property type="entry name" value="ThiS/MoaD-like"/>
</dbReference>
<name>A0ABM6J920_NEIMU</name>
<evidence type="ECO:0000256" key="1">
    <source>
        <dbReference type="ARBA" id="ARBA00022741"/>
    </source>
</evidence>
<reference evidence="5" key="1">
    <citation type="submission" date="2017-03" db="EMBL/GenBank/DDBJ databases">
        <title>FDA dAtabase for Regulatory Grade micrObial Sequences (FDA-ARGOS): Supporting development and validation of Infectious Disease Dx tests.</title>
        <authorList>
            <person name="Campos J."/>
            <person name="Goldberg B."/>
            <person name="Tallon L."/>
            <person name="Sadzewicz L."/>
            <person name="Sengamalay N."/>
            <person name="Ott S."/>
            <person name="Godinez A."/>
            <person name="Nagaraj S."/>
            <person name="Vyas G."/>
            <person name="Aluvathingal J."/>
            <person name="Nadendla S."/>
            <person name="Geyer C."/>
            <person name="Nandy P."/>
            <person name="Hobson J."/>
            <person name="Sichtig H."/>
        </authorList>
    </citation>
    <scope>NUCLEOTIDE SEQUENCE [LARGE SCALE GENOMIC DNA]</scope>
    <source>
        <strain evidence="5">FDAARGOS_260</strain>
    </source>
</reference>
<dbReference type="SUPFAM" id="SSF54285">
    <property type="entry name" value="MoaD/ThiS"/>
    <property type="match status" value="1"/>
</dbReference>
<dbReference type="InterPro" id="IPR044672">
    <property type="entry name" value="MOCS2A"/>
</dbReference>
<dbReference type="PANTHER" id="PTHR33359:SF1">
    <property type="entry name" value="MOLYBDOPTERIN SYNTHASE SULFUR CARRIER SUBUNIT"/>
    <property type="match status" value="1"/>
</dbReference>
<dbReference type="PANTHER" id="PTHR33359">
    <property type="entry name" value="MOLYBDOPTERIN SYNTHASE SULFUR CARRIER SUBUNIT"/>
    <property type="match status" value="1"/>
</dbReference>
<evidence type="ECO:0000256" key="3">
    <source>
        <dbReference type="ARBA" id="ARBA00024247"/>
    </source>
</evidence>
<keyword evidence="1" id="KW-0547">Nucleotide-binding</keyword>
<dbReference type="InterPro" id="IPR016155">
    <property type="entry name" value="Mopterin_synth/thiamin_S_b"/>
</dbReference>
<comment type="similarity">
    <text evidence="2">Belongs to the MoaD family.</text>
</comment>
<dbReference type="Proteomes" id="UP000191272">
    <property type="component" value="Chromosome"/>
</dbReference>
<gene>
    <name evidence="4" type="primary">moaD</name>
    <name evidence="4" type="ORF">A6J88_00700</name>
</gene>
<dbReference type="Pfam" id="PF02597">
    <property type="entry name" value="ThiS"/>
    <property type="match status" value="1"/>
</dbReference>
<dbReference type="EMBL" id="CP020452">
    <property type="protein sequence ID" value="ARC49982.1"/>
    <property type="molecule type" value="Genomic_DNA"/>
</dbReference>
<protein>
    <recommendedName>
        <fullName evidence="3">Molybdopterin synthase sulfur carrier subunit</fullName>
    </recommendedName>
</protein>
<dbReference type="RefSeq" id="WP_080613344.1">
    <property type="nucleotide sequence ID" value="NZ_CP020452.2"/>
</dbReference>